<feature type="domain" description="Thiamine phosphate synthase/TenI" evidence="12">
    <location>
        <begin position="148"/>
        <end position="327"/>
    </location>
</feature>
<proteinExistence type="inferred from homology"/>
<dbReference type="SUPFAM" id="SSF51391">
    <property type="entry name" value="Thiamin phosphate synthase"/>
    <property type="match status" value="1"/>
</dbReference>
<evidence type="ECO:0000256" key="7">
    <source>
        <dbReference type="ARBA" id="ARBA00047851"/>
    </source>
</evidence>
<feature type="binding site" evidence="9">
    <location>
        <position position="210"/>
    </location>
    <ligand>
        <name>Mg(2+)</name>
        <dbReference type="ChEBI" id="CHEBI:18420"/>
    </ligand>
</feature>
<evidence type="ECO:0000256" key="11">
    <source>
        <dbReference type="RuleBase" id="RU004253"/>
    </source>
</evidence>
<dbReference type="Gene3D" id="3.20.20.70">
    <property type="entry name" value="Aldolase class I"/>
    <property type="match status" value="1"/>
</dbReference>
<comment type="pathway">
    <text evidence="1 9 11">Cofactor biosynthesis; thiamine diphosphate biosynthesis; thiamine phosphate from 4-amino-2-methyl-5-diphosphomethylpyrimidine and 4-methyl-5-(2-phosphoethyl)-thiazole: step 1/1.</text>
</comment>
<feature type="binding site" evidence="9">
    <location>
        <position position="277"/>
    </location>
    <ligand>
        <name>4-amino-2-methyl-5-(diphosphooxymethyl)pyrimidine</name>
        <dbReference type="ChEBI" id="CHEBI:57841"/>
    </ligand>
</feature>
<dbReference type="PIRSF" id="PIRSF000512">
    <property type="entry name" value="TMP_PPase_Cyanobac_prd"/>
    <property type="match status" value="1"/>
</dbReference>
<comment type="catalytic activity">
    <reaction evidence="6 9 10">
        <text>4-methyl-5-(2-phosphooxyethyl)-thiazole + 4-amino-2-methyl-5-(diphosphooxymethyl)pyrimidine + H(+) = thiamine phosphate + diphosphate</text>
        <dbReference type="Rhea" id="RHEA:22328"/>
        <dbReference type="ChEBI" id="CHEBI:15378"/>
        <dbReference type="ChEBI" id="CHEBI:33019"/>
        <dbReference type="ChEBI" id="CHEBI:37575"/>
        <dbReference type="ChEBI" id="CHEBI:57841"/>
        <dbReference type="ChEBI" id="CHEBI:58296"/>
        <dbReference type="EC" id="2.5.1.3"/>
    </reaction>
</comment>
<sequence>MTDNAEAWRLLDANANRAAEGLRTIEDVARLVREDAASALWVKQLRHELSAVLQTVPRHQRLTARSTATDAGTALTTLAEATREDWGSVVSAAAERVTQSLRGLEEFFKVVSPAANQALKQLRYTAYDVLARVELRLQVQPVLPRSQLYLLIDCVRPLEEFTSYIARLAEAGVDLFQLRDKSADGARLVAYGRAATATLQETEARLVVNDRVDVALACGAAGVHVGQDDLSIQDARSVAGGSLWIGVSTHDVAQAQAAESAGADYIGCGPTFSSNTKEFDLFPGTDFLRQASEMIEIPLFAIGGIGPGNVEQVVASGCRRIAVSDAIHSAEDPAEAARALKTALLV</sequence>
<evidence type="ECO:0000256" key="5">
    <source>
        <dbReference type="ARBA" id="ARBA00022977"/>
    </source>
</evidence>
<comment type="catalytic activity">
    <reaction evidence="8 9 10">
        <text>2-[(2R,5Z)-2-carboxy-4-methylthiazol-5(2H)-ylidene]ethyl phosphate + 4-amino-2-methyl-5-(diphosphooxymethyl)pyrimidine + 2 H(+) = thiamine phosphate + CO2 + diphosphate</text>
        <dbReference type="Rhea" id="RHEA:47844"/>
        <dbReference type="ChEBI" id="CHEBI:15378"/>
        <dbReference type="ChEBI" id="CHEBI:16526"/>
        <dbReference type="ChEBI" id="CHEBI:33019"/>
        <dbReference type="ChEBI" id="CHEBI:37575"/>
        <dbReference type="ChEBI" id="CHEBI:57841"/>
        <dbReference type="ChEBI" id="CHEBI:62899"/>
        <dbReference type="EC" id="2.5.1.3"/>
    </reaction>
</comment>
<evidence type="ECO:0000313" key="15">
    <source>
        <dbReference type="Proteomes" id="UP000318017"/>
    </source>
</evidence>
<keyword evidence="5 9" id="KW-0784">Thiamine biosynthesis</keyword>
<dbReference type="GO" id="GO:0005737">
    <property type="term" value="C:cytoplasm"/>
    <property type="evidence" value="ECO:0007669"/>
    <property type="project" value="TreeGrafter"/>
</dbReference>
<dbReference type="GO" id="GO:0009228">
    <property type="term" value="P:thiamine biosynthetic process"/>
    <property type="evidence" value="ECO:0007669"/>
    <property type="project" value="UniProtKB-KW"/>
</dbReference>
<dbReference type="NCBIfam" id="TIGR00693">
    <property type="entry name" value="thiE"/>
    <property type="match status" value="1"/>
</dbReference>
<keyword evidence="15" id="KW-1185">Reference proteome</keyword>
<keyword evidence="2 9" id="KW-0808">Transferase</keyword>
<comment type="similarity">
    <text evidence="9 10">Belongs to the thiamine-phosphate synthase family.</text>
</comment>
<evidence type="ECO:0000256" key="4">
    <source>
        <dbReference type="ARBA" id="ARBA00022842"/>
    </source>
</evidence>
<protein>
    <recommendedName>
        <fullName evidence="9">Thiamine-phosphate synthase</fullName>
        <shortName evidence="9">TP synthase</shortName>
        <shortName evidence="9">TPS</shortName>
        <ecNumber evidence="9">2.5.1.3</ecNumber>
    </recommendedName>
    <alternativeName>
        <fullName evidence="9">Thiamine-phosphate pyrophosphorylase</fullName>
        <shortName evidence="9">TMP pyrophosphorylase</shortName>
        <shortName evidence="9">TMP-PPase</shortName>
    </alternativeName>
</protein>
<dbReference type="Pfam" id="PF02581">
    <property type="entry name" value="TMP-TENI"/>
    <property type="match status" value="1"/>
</dbReference>
<dbReference type="EMBL" id="CP036298">
    <property type="protein sequence ID" value="QDV27566.1"/>
    <property type="molecule type" value="Genomic_DNA"/>
</dbReference>
<evidence type="ECO:0000256" key="10">
    <source>
        <dbReference type="RuleBase" id="RU003826"/>
    </source>
</evidence>
<dbReference type="KEGG" id="ahel:Q31a_59550"/>
<comment type="caution">
    <text evidence="9">Lacks conserved residue(s) required for the propagation of feature annotation.</text>
</comment>
<evidence type="ECO:0000259" key="13">
    <source>
        <dbReference type="Pfam" id="PF17792"/>
    </source>
</evidence>
<dbReference type="CDD" id="cd00564">
    <property type="entry name" value="TMP_TenI"/>
    <property type="match status" value="1"/>
</dbReference>
<dbReference type="InterPro" id="IPR041397">
    <property type="entry name" value="ThiD2"/>
</dbReference>
<dbReference type="AlphaFoldDB" id="A0A518GG37"/>
<comment type="catalytic activity">
    <reaction evidence="7 9 10">
        <text>2-(2-carboxy-4-methylthiazol-5-yl)ethyl phosphate + 4-amino-2-methyl-5-(diphosphooxymethyl)pyrimidine + 2 H(+) = thiamine phosphate + CO2 + diphosphate</text>
        <dbReference type="Rhea" id="RHEA:47848"/>
        <dbReference type="ChEBI" id="CHEBI:15378"/>
        <dbReference type="ChEBI" id="CHEBI:16526"/>
        <dbReference type="ChEBI" id="CHEBI:33019"/>
        <dbReference type="ChEBI" id="CHEBI:37575"/>
        <dbReference type="ChEBI" id="CHEBI:57841"/>
        <dbReference type="ChEBI" id="CHEBI:62890"/>
        <dbReference type="EC" id="2.5.1.3"/>
    </reaction>
</comment>
<feature type="binding site" evidence="9">
    <location>
        <position position="304"/>
    </location>
    <ligand>
        <name>2-[(2R,5Z)-2-carboxy-4-methylthiazol-5(2H)-ylidene]ethyl phosphate</name>
        <dbReference type="ChEBI" id="CHEBI:62899"/>
    </ligand>
</feature>
<keyword evidence="4 9" id="KW-0460">Magnesium</keyword>
<feature type="binding site" evidence="9">
    <location>
        <begin position="177"/>
        <end position="181"/>
    </location>
    <ligand>
        <name>4-amino-2-methyl-5-(diphosphooxymethyl)pyrimidine</name>
        <dbReference type="ChEBI" id="CHEBI:57841"/>
    </ligand>
</feature>
<feature type="binding site" evidence="9">
    <location>
        <position position="229"/>
    </location>
    <ligand>
        <name>Mg(2+)</name>
        <dbReference type="ChEBI" id="CHEBI:18420"/>
    </ligand>
</feature>
<comment type="cofactor">
    <cofactor evidence="9">
        <name>Mg(2+)</name>
        <dbReference type="ChEBI" id="CHEBI:18420"/>
    </cofactor>
    <text evidence="9">Binds 1 Mg(2+) ion per subunit.</text>
</comment>
<dbReference type="PANTHER" id="PTHR20857">
    <property type="entry name" value="THIAMINE-PHOSPHATE PYROPHOSPHORYLASE"/>
    <property type="match status" value="1"/>
</dbReference>
<accession>A0A518GG37</accession>
<evidence type="ECO:0000256" key="3">
    <source>
        <dbReference type="ARBA" id="ARBA00022723"/>
    </source>
</evidence>
<evidence type="ECO:0000256" key="6">
    <source>
        <dbReference type="ARBA" id="ARBA00047334"/>
    </source>
</evidence>
<evidence type="ECO:0000256" key="9">
    <source>
        <dbReference type="HAMAP-Rule" id="MF_00097"/>
    </source>
</evidence>
<reference evidence="14 15" key="1">
    <citation type="submission" date="2019-02" db="EMBL/GenBank/DDBJ databases">
        <title>Deep-cultivation of Planctomycetes and their phenomic and genomic characterization uncovers novel biology.</title>
        <authorList>
            <person name="Wiegand S."/>
            <person name="Jogler M."/>
            <person name="Boedeker C."/>
            <person name="Pinto D."/>
            <person name="Vollmers J."/>
            <person name="Rivas-Marin E."/>
            <person name="Kohn T."/>
            <person name="Peeters S.H."/>
            <person name="Heuer A."/>
            <person name="Rast P."/>
            <person name="Oberbeckmann S."/>
            <person name="Bunk B."/>
            <person name="Jeske O."/>
            <person name="Meyerdierks A."/>
            <person name="Storesund J.E."/>
            <person name="Kallscheuer N."/>
            <person name="Luecker S."/>
            <person name="Lage O.M."/>
            <person name="Pohl T."/>
            <person name="Merkel B.J."/>
            <person name="Hornburger P."/>
            <person name="Mueller R.-W."/>
            <person name="Bruemmer F."/>
            <person name="Labrenz M."/>
            <person name="Spormann A.M."/>
            <person name="Op den Camp H."/>
            <person name="Overmann J."/>
            <person name="Amann R."/>
            <person name="Jetten M.S.M."/>
            <person name="Mascher T."/>
            <person name="Medema M.H."/>
            <person name="Devos D.P."/>
            <person name="Kaster A.-K."/>
            <person name="Ovreas L."/>
            <person name="Rohde M."/>
            <person name="Galperin M.Y."/>
            <person name="Jogler C."/>
        </authorList>
    </citation>
    <scope>NUCLEOTIDE SEQUENCE [LARGE SCALE GENOMIC DNA]</scope>
    <source>
        <strain evidence="14 15">Q31a</strain>
    </source>
</reference>
<gene>
    <name evidence="9 14" type="primary">thiE</name>
    <name evidence="14" type="ORF">Q31a_59550</name>
</gene>
<dbReference type="InterPro" id="IPR036206">
    <property type="entry name" value="ThiamineP_synth_sf"/>
</dbReference>
<dbReference type="InterPro" id="IPR013785">
    <property type="entry name" value="Aldolase_TIM"/>
</dbReference>
<dbReference type="EC" id="2.5.1.3" evidence="9"/>
<evidence type="ECO:0000256" key="2">
    <source>
        <dbReference type="ARBA" id="ARBA00022679"/>
    </source>
</evidence>
<evidence type="ECO:0000256" key="1">
    <source>
        <dbReference type="ARBA" id="ARBA00005165"/>
    </source>
</evidence>
<evidence type="ECO:0000313" key="14">
    <source>
        <dbReference type="EMBL" id="QDV27566.1"/>
    </source>
</evidence>
<comment type="function">
    <text evidence="9">Condenses 4-methyl-5-(beta-hydroxyethyl)thiazole monophosphate (THZ-P) and 2-methyl-4-amino-5-hydroxymethyl pyrimidine pyrophosphate (HMP-PP) to form thiamine monophosphate (TMP).</text>
</comment>
<dbReference type="InterPro" id="IPR016229">
    <property type="entry name" value="TMP_synthase_cyanobac_bac"/>
</dbReference>
<dbReference type="GO" id="GO:0000287">
    <property type="term" value="F:magnesium ion binding"/>
    <property type="evidence" value="ECO:0007669"/>
    <property type="project" value="UniProtKB-UniRule"/>
</dbReference>
<dbReference type="GO" id="GO:0004789">
    <property type="term" value="F:thiamine-phosphate diphosphorylase activity"/>
    <property type="evidence" value="ECO:0007669"/>
    <property type="project" value="UniProtKB-UniRule"/>
</dbReference>
<dbReference type="PANTHER" id="PTHR20857:SF15">
    <property type="entry name" value="THIAMINE-PHOSPHATE SYNTHASE"/>
    <property type="match status" value="1"/>
</dbReference>
<dbReference type="GO" id="GO:0009229">
    <property type="term" value="P:thiamine diphosphate biosynthetic process"/>
    <property type="evidence" value="ECO:0007669"/>
    <property type="project" value="UniProtKB-UniRule"/>
</dbReference>
<dbReference type="UniPathway" id="UPA00060">
    <property type="reaction ID" value="UER00141"/>
</dbReference>
<dbReference type="RefSeq" id="WP_197355792.1">
    <property type="nucleotide sequence ID" value="NZ_CP036298.1"/>
</dbReference>
<dbReference type="InterPro" id="IPR034291">
    <property type="entry name" value="TMP_synthase"/>
</dbReference>
<keyword evidence="3 9" id="KW-0479">Metal-binding</keyword>
<feature type="domain" description="ThiD2" evidence="13">
    <location>
        <begin position="9"/>
        <end position="130"/>
    </location>
</feature>
<feature type="binding site" evidence="9">
    <location>
        <begin position="274"/>
        <end position="276"/>
    </location>
    <ligand>
        <name>2-[(2R,5Z)-2-carboxy-4-methylthiazol-5(2H)-ylidene]ethyl phosphate</name>
        <dbReference type="ChEBI" id="CHEBI:62899"/>
    </ligand>
</feature>
<evidence type="ECO:0000259" key="12">
    <source>
        <dbReference type="Pfam" id="PF02581"/>
    </source>
</evidence>
<organism evidence="14 15">
    <name type="scientific">Aureliella helgolandensis</name>
    <dbReference type="NCBI Taxonomy" id="2527968"/>
    <lineage>
        <taxon>Bacteria</taxon>
        <taxon>Pseudomonadati</taxon>
        <taxon>Planctomycetota</taxon>
        <taxon>Planctomycetia</taxon>
        <taxon>Pirellulales</taxon>
        <taxon>Pirellulaceae</taxon>
        <taxon>Aureliella</taxon>
    </lineage>
</organism>
<name>A0A518GG37_9BACT</name>
<feature type="binding site" evidence="9">
    <location>
        <position position="248"/>
    </location>
    <ligand>
        <name>4-amino-2-methyl-5-(diphosphooxymethyl)pyrimidine</name>
        <dbReference type="ChEBI" id="CHEBI:57841"/>
    </ligand>
</feature>
<dbReference type="HAMAP" id="MF_00097">
    <property type="entry name" value="TMP_synthase"/>
    <property type="match status" value="1"/>
</dbReference>
<feature type="binding site" evidence="9">
    <location>
        <position position="209"/>
    </location>
    <ligand>
        <name>4-amino-2-methyl-5-(diphosphooxymethyl)pyrimidine</name>
        <dbReference type="ChEBI" id="CHEBI:57841"/>
    </ligand>
</feature>
<dbReference type="Pfam" id="PF17792">
    <property type="entry name" value="ThiD2"/>
    <property type="match status" value="1"/>
</dbReference>
<evidence type="ECO:0000256" key="8">
    <source>
        <dbReference type="ARBA" id="ARBA00047883"/>
    </source>
</evidence>
<dbReference type="Proteomes" id="UP000318017">
    <property type="component" value="Chromosome"/>
</dbReference>
<dbReference type="InterPro" id="IPR022998">
    <property type="entry name" value="ThiamineP_synth_TenI"/>
</dbReference>